<dbReference type="InterPro" id="IPR036784">
    <property type="entry name" value="AK/P_DHK_N_sf"/>
</dbReference>
<dbReference type="PANTHER" id="PTHR11947:SF3">
    <property type="entry name" value="[PYRUVATE DEHYDROGENASE (ACETYL-TRANSFERRING)] KINASE, MITOCHONDRIAL"/>
    <property type="match status" value="1"/>
</dbReference>
<evidence type="ECO:0000256" key="5">
    <source>
        <dbReference type="ARBA" id="ARBA00022840"/>
    </source>
</evidence>
<keyword evidence="2 8" id="KW-0808">Transferase</keyword>
<dbReference type="InterPro" id="IPR005467">
    <property type="entry name" value="His_kinase_dom"/>
</dbReference>
<evidence type="ECO:0000259" key="9">
    <source>
        <dbReference type="PROSITE" id="PS50109"/>
    </source>
</evidence>
<dbReference type="InterPro" id="IPR018955">
    <property type="entry name" value="BCDHK/PDK_N"/>
</dbReference>
<comment type="caution">
    <text evidence="10">The sequence shown here is derived from an EMBL/GenBank/DDBJ whole genome shotgun (WGS) entry which is preliminary data.</text>
</comment>
<dbReference type="InterPro" id="IPR039028">
    <property type="entry name" value="BCKD/PDK"/>
</dbReference>
<evidence type="ECO:0000256" key="6">
    <source>
        <dbReference type="ARBA" id="ARBA00023128"/>
    </source>
</evidence>
<gene>
    <name evidence="10" type="ORF">TAPDE_002530</name>
</gene>
<accession>R4XDN3</accession>
<comment type="similarity">
    <text evidence="1 8">Belongs to the PDK/BCKDK protein kinase family.</text>
</comment>
<dbReference type="EMBL" id="CAHR02000087">
    <property type="protein sequence ID" value="CCG82513.1"/>
    <property type="molecule type" value="Genomic_DNA"/>
</dbReference>
<evidence type="ECO:0000256" key="8">
    <source>
        <dbReference type="RuleBase" id="RU366032"/>
    </source>
</evidence>
<dbReference type="GO" id="GO:0005524">
    <property type="term" value="F:ATP binding"/>
    <property type="evidence" value="ECO:0007669"/>
    <property type="project" value="UniProtKB-UniRule"/>
</dbReference>
<dbReference type="SUPFAM" id="SSF69012">
    <property type="entry name" value="alpha-ketoacid dehydrogenase kinase, N-terminal domain"/>
    <property type="match status" value="1"/>
</dbReference>
<evidence type="ECO:0000256" key="2">
    <source>
        <dbReference type="ARBA" id="ARBA00022679"/>
    </source>
</evidence>
<reference evidence="10 11" key="1">
    <citation type="journal article" date="2013" name="MBio">
        <title>Genome sequencing of the plant pathogen Taphrina deformans, the causal agent of peach leaf curl.</title>
        <authorList>
            <person name="Cisse O.H."/>
            <person name="Almeida J.M.G.C.F."/>
            <person name="Fonseca A."/>
            <person name="Kumar A.A."/>
            <person name="Salojaervi J."/>
            <person name="Overmyer K."/>
            <person name="Hauser P.M."/>
            <person name="Pagni M."/>
        </authorList>
    </citation>
    <scope>NUCLEOTIDE SEQUENCE [LARGE SCALE GENOMIC DNA]</scope>
    <source>
        <strain evidence="11">PYCC 5710 / ATCC 11124 / CBS 356.35 / IMI 108563 / JCM 9778 / NBRC 8474</strain>
    </source>
</reference>
<dbReference type="VEuPathDB" id="FungiDB:TAPDE_002530"/>
<dbReference type="Gene3D" id="3.30.565.10">
    <property type="entry name" value="Histidine kinase-like ATPase, C-terminal domain"/>
    <property type="match status" value="1"/>
</dbReference>
<keyword evidence="4 8" id="KW-0418">Kinase</keyword>
<dbReference type="PRINTS" id="PR00344">
    <property type="entry name" value="BCTRLSENSOR"/>
</dbReference>
<dbReference type="eggNOG" id="KOG0787">
    <property type="taxonomic scope" value="Eukaryota"/>
</dbReference>
<dbReference type="Pfam" id="PF10436">
    <property type="entry name" value="BCDHK_Adom3"/>
    <property type="match status" value="1"/>
</dbReference>
<evidence type="ECO:0000313" key="11">
    <source>
        <dbReference type="Proteomes" id="UP000013776"/>
    </source>
</evidence>
<dbReference type="PROSITE" id="PS50109">
    <property type="entry name" value="HIS_KIN"/>
    <property type="match status" value="1"/>
</dbReference>
<protein>
    <recommendedName>
        <fullName evidence="8">Protein-serine/threonine kinase</fullName>
        <ecNumber evidence="8">2.7.11.-</ecNumber>
    </recommendedName>
</protein>
<evidence type="ECO:0000256" key="4">
    <source>
        <dbReference type="ARBA" id="ARBA00022777"/>
    </source>
</evidence>
<organism evidence="10 11">
    <name type="scientific">Taphrina deformans (strain PYCC 5710 / ATCC 11124 / CBS 356.35 / IMI 108563 / JCM 9778 / NBRC 8474)</name>
    <name type="common">Peach leaf curl fungus</name>
    <name type="synonym">Lalaria deformans</name>
    <dbReference type="NCBI Taxonomy" id="1097556"/>
    <lineage>
        <taxon>Eukaryota</taxon>
        <taxon>Fungi</taxon>
        <taxon>Dikarya</taxon>
        <taxon>Ascomycota</taxon>
        <taxon>Taphrinomycotina</taxon>
        <taxon>Taphrinomycetes</taxon>
        <taxon>Taphrinales</taxon>
        <taxon>Taphrinaceae</taxon>
        <taxon>Taphrina</taxon>
    </lineage>
</organism>
<keyword evidence="11" id="KW-1185">Reference proteome</keyword>
<dbReference type="Gene3D" id="1.20.140.20">
    <property type="entry name" value="Alpha-ketoacid/pyruvate dehydrogenase kinase, N-terminal domain"/>
    <property type="match status" value="1"/>
</dbReference>
<dbReference type="STRING" id="1097556.R4XDN3"/>
<dbReference type="Proteomes" id="UP000013776">
    <property type="component" value="Unassembled WGS sequence"/>
</dbReference>
<feature type="domain" description="Histidine kinase" evidence="9">
    <location>
        <begin position="238"/>
        <end position="368"/>
    </location>
</feature>
<dbReference type="InterPro" id="IPR036890">
    <property type="entry name" value="HATPase_C_sf"/>
</dbReference>
<sequence>MSSAALLRHFAARELHCINLGTLLDRTNHATSKTILDSALWHATEELPTRLAHRIDDLDSLPKQLRTGNVSVDTVRKWYEKSFNDLLNFSERHKHKKSDQLQTADWEDLGRCLKTIDKRHQPVATTLAEGFHRHLSGNPELSHDDTLQSFLEVFHLSRIGMRTTSSQHMTLLQNLANGGERPGLAGIIEKKMSVRDVLEKASADAKQVCVDYYGIYQAPTVKIEVPESLVTTYIPGYLWHISFELLKNSLRAIVETYEEDKYRPVTVTVSTDSTDDEFVIKLSDLGGGIPAEGESEVWRYMYTTAESPYSPDEADDYMVSASERAIMAGFGYGLPISRLYSRFCGGDLRLQNKQGEGVDCYVHIPNKVYD</sequence>
<evidence type="ECO:0000256" key="3">
    <source>
        <dbReference type="ARBA" id="ARBA00022741"/>
    </source>
</evidence>
<dbReference type="SUPFAM" id="SSF55874">
    <property type="entry name" value="ATPase domain of HSP90 chaperone/DNA topoisomerase II/histidine kinase"/>
    <property type="match status" value="1"/>
</dbReference>
<dbReference type="InterPro" id="IPR003594">
    <property type="entry name" value="HATPase_dom"/>
</dbReference>
<dbReference type="PANTHER" id="PTHR11947">
    <property type="entry name" value="PYRUVATE DEHYDROGENASE KINASE"/>
    <property type="match status" value="1"/>
</dbReference>
<proteinExistence type="inferred from homology"/>
<dbReference type="GO" id="GO:0004740">
    <property type="term" value="F:pyruvate dehydrogenase (acetyl-transferring) kinase activity"/>
    <property type="evidence" value="ECO:0007669"/>
    <property type="project" value="UniProtKB-EC"/>
</dbReference>
<evidence type="ECO:0000256" key="7">
    <source>
        <dbReference type="ARBA" id="ARBA00048201"/>
    </source>
</evidence>
<dbReference type="InterPro" id="IPR004358">
    <property type="entry name" value="Sig_transdc_His_kin-like_C"/>
</dbReference>
<evidence type="ECO:0000256" key="1">
    <source>
        <dbReference type="ARBA" id="ARBA00006155"/>
    </source>
</evidence>
<dbReference type="GO" id="GO:0005759">
    <property type="term" value="C:mitochondrial matrix"/>
    <property type="evidence" value="ECO:0007669"/>
    <property type="project" value="UniProtKB-SubCell"/>
</dbReference>
<keyword evidence="3 8" id="KW-0547">Nucleotide-binding</keyword>
<dbReference type="SMART" id="SM00387">
    <property type="entry name" value="HATPase_c"/>
    <property type="match status" value="1"/>
</dbReference>
<keyword evidence="5 8" id="KW-0067">ATP-binding</keyword>
<name>R4XDN3_TAPDE</name>
<comment type="subcellular location">
    <subcellularLocation>
        <location evidence="8">Mitochondrion matrix</location>
    </subcellularLocation>
</comment>
<evidence type="ECO:0000313" key="10">
    <source>
        <dbReference type="EMBL" id="CCG82513.1"/>
    </source>
</evidence>
<dbReference type="GO" id="GO:0010906">
    <property type="term" value="P:regulation of glucose metabolic process"/>
    <property type="evidence" value="ECO:0007669"/>
    <property type="project" value="TreeGrafter"/>
</dbReference>
<comment type="catalytic activity">
    <reaction evidence="7">
        <text>L-seryl-[pyruvate dehydrogenase E1 alpha subunit] + ATP = O-phospho-L-seryl-[pyruvate dehydrogenase E1 alpha subunit] + ADP + H(+)</text>
        <dbReference type="Rhea" id="RHEA:23052"/>
        <dbReference type="Rhea" id="RHEA-COMP:13689"/>
        <dbReference type="Rhea" id="RHEA-COMP:13690"/>
        <dbReference type="ChEBI" id="CHEBI:15378"/>
        <dbReference type="ChEBI" id="CHEBI:29999"/>
        <dbReference type="ChEBI" id="CHEBI:30616"/>
        <dbReference type="ChEBI" id="CHEBI:83421"/>
        <dbReference type="ChEBI" id="CHEBI:456216"/>
        <dbReference type="EC" id="2.7.11.2"/>
    </reaction>
</comment>
<keyword evidence="6 8" id="KW-0496">Mitochondrion</keyword>
<dbReference type="EC" id="2.7.11.-" evidence="8"/>
<dbReference type="AlphaFoldDB" id="R4XDN3"/>
<dbReference type="OrthoDB" id="241648at2759"/>
<dbReference type="Pfam" id="PF02518">
    <property type="entry name" value="HATPase_c"/>
    <property type="match status" value="1"/>
</dbReference>